<dbReference type="Gene3D" id="1.10.10.60">
    <property type="entry name" value="Homeodomain-like"/>
    <property type="match status" value="1"/>
</dbReference>
<dbReference type="EMBL" id="JBAMIC010000014">
    <property type="protein sequence ID" value="KAK7096089.1"/>
    <property type="molecule type" value="Genomic_DNA"/>
</dbReference>
<feature type="domain" description="HTH psq-type" evidence="1">
    <location>
        <begin position="2"/>
        <end position="52"/>
    </location>
</feature>
<organism evidence="2 3">
    <name type="scientific">Littorina saxatilis</name>
    <dbReference type="NCBI Taxonomy" id="31220"/>
    <lineage>
        <taxon>Eukaryota</taxon>
        <taxon>Metazoa</taxon>
        <taxon>Spiralia</taxon>
        <taxon>Lophotrochozoa</taxon>
        <taxon>Mollusca</taxon>
        <taxon>Gastropoda</taxon>
        <taxon>Caenogastropoda</taxon>
        <taxon>Littorinimorpha</taxon>
        <taxon>Littorinoidea</taxon>
        <taxon>Littorinidae</taxon>
        <taxon>Littorina</taxon>
    </lineage>
</organism>
<dbReference type="PANTHER" id="PTHR19303:SF73">
    <property type="entry name" value="PROTEIN PDC2"/>
    <property type="match status" value="1"/>
</dbReference>
<dbReference type="GO" id="GO:0003677">
    <property type="term" value="F:DNA binding"/>
    <property type="evidence" value="ECO:0007669"/>
    <property type="project" value="InterPro"/>
</dbReference>
<dbReference type="InterPro" id="IPR007889">
    <property type="entry name" value="HTH_Psq"/>
</dbReference>
<evidence type="ECO:0000313" key="3">
    <source>
        <dbReference type="Proteomes" id="UP001374579"/>
    </source>
</evidence>
<reference evidence="2 3" key="1">
    <citation type="submission" date="2024-02" db="EMBL/GenBank/DDBJ databases">
        <title>Chromosome-scale genome assembly of the rough periwinkle Littorina saxatilis.</title>
        <authorList>
            <person name="De Jode A."/>
            <person name="Faria R."/>
            <person name="Formenti G."/>
            <person name="Sims Y."/>
            <person name="Smith T.P."/>
            <person name="Tracey A."/>
            <person name="Wood J.M.D."/>
            <person name="Zagrodzka Z.B."/>
            <person name="Johannesson K."/>
            <person name="Butlin R.K."/>
            <person name="Leder E.H."/>
        </authorList>
    </citation>
    <scope>NUCLEOTIDE SEQUENCE [LARGE SCALE GENOMIC DNA]</scope>
    <source>
        <strain evidence="2">Snail1</strain>
        <tissue evidence="2">Muscle</tissue>
    </source>
</reference>
<dbReference type="InterPro" id="IPR050863">
    <property type="entry name" value="CenT-Element_Derived"/>
</dbReference>
<keyword evidence="3" id="KW-1185">Reference proteome</keyword>
<dbReference type="GO" id="GO:0005634">
    <property type="term" value="C:nucleus"/>
    <property type="evidence" value="ECO:0007669"/>
    <property type="project" value="TreeGrafter"/>
</dbReference>
<comment type="caution">
    <text evidence="2">The sequence shown here is derived from an EMBL/GenBank/DDBJ whole genome shotgun (WGS) entry which is preliminary data.</text>
</comment>
<dbReference type="PANTHER" id="PTHR19303">
    <property type="entry name" value="TRANSPOSON"/>
    <property type="match status" value="1"/>
</dbReference>
<gene>
    <name evidence="2" type="ORF">V1264_005433</name>
</gene>
<name>A0AAN9AZS2_9CAEN</name>
<accession>A0AAN9AZS2</accession>
<dbReference type="SUPFAM" id="SSF46689">
    <property type="entry name" value="Homeodomain-like"/>
    <property type="match status" value="1"/>
</dbReference>
<dbReference type="Pfam" id="PF04218">
    <property type="entry name" value="CENP-B_N"/>
    <property type="match status" value="1"/>
</dbReference>
<proteinExistence type="predicted"/>
<sequence length="118" mass="13513">MPKRKCLTLEERVDVIKKLDKGLSVPKVADELNCGKTQMSNIKADRTQILSQWESGARSTAKCVKRRKTTYDELNEELFEWFSTARSKNLPMNGPLLQVVRNRLRLSLARSFSLSLSL</sequence>
<dbReference type="AlphaFoldDB" id="A0AAN9AZS2"/>
<protein>
    <recommendedName>
        <fullName evidence="1">HTH psq-type domain-containing protein</fullName>
    </recommendedName>
</protein>
<evidence type="ECO:0000259" key="1">
    <source>
        <dbReference type="Pfam" id="PF04218"/>
    </source>
</evidence>
<dbReference type="InterPro" id="IPR009057">
    <property type="entry name" value="Homeodomain-like_sf"/>
</dbReference>
<evidence type="ECO:0000313" key="2">
    <source>
        <dbReference type="EMBL" id="KAK7096089.1"/>
    </source>
</evidence>
<dbReference type="Proteomes" id="UP001374579">
    <property type="component" value="Unassembled WGS sequence"/>
</dbReference>